<evidence type="ECO:0000256" key="1">
    <source>
        <dbReference type="SAM" id="MobiDB-lite"/>
    </source>
</evidence>
<dbReference type="AlphaFoldDB" id="A0A328PP33"/>
<comment type="caution">
    <text evidence="2">The sequence shown here is derived from an EMBL/GenBank/DDBJ whole genome shotgun (WGS) entry which is preliminary data.</text>
</comment>
<feature type="compositionally biased region" description="Low complexity" evidence="1">
    <location>
        <begin position="25"/>
        <end position="42"/>
    </location>
</feature>
<organism evidence="2 3">
    <name type="scientific">Mycoplasma wenyonii</name>
    <dbReference type="NCBI Taxonomy" id="65123"/>
    <lineage>
        <taxon>Bacteria</taxon>
        <taxon>Bacillati</taxon>
        <taxon>Mycoplasmatota</taxon>
        <taxon>Mollicutes</taxon>
        <taxon>Mycoplasmataceae</taxon>
        <taxon>Mycoplasma</taxon>
    </lineage>
</organism>
<evidence type="ECO:0000313" key="2">
    <source>
        <dbReference type="EMBL" id="RAO94876.1"/>
    </source>
</evidence>
<evidence type="ECO:0000313" key="3">
    <source>
        <dbReference type="Proteomes" id="UP000249762"/>
    </source>
</evidence>
<dbReference type="Proteomes" id="UP000249762">
    <property type="component" value="Unassembled WGS sequence"/>
</dbReference>
<dbReference type="EMBL" id="QKVO01000013">
    <property type="protein sequence ID" value="RAO94876.1"/>
    <property type="molecule type" value="Genomic_DNA"/>
</dbReference>
<dbReference type="RefSeq" id="WP_112665702.1">
    <property type="nucleotide sequence ID" value="NZ_QKVO01000013.1"/>
</dbReference>
<dbReference type="OrthoDB" id="9861559at2"/>
<proteinExistence type="predicted"/>
<keyword evidence="3" id="KW-1185">Reference proteome</keyword>
<gene>
    <name evidence="2" type="ORF">DNK47_02655</name>
</gene>
<sequence>MLLSIGKLLALAVAGGGGLTAYYLSRPSDQKSSQSSYRSTSQEPNCRKPYELKLDGSGVTYYLETKQEAENYLKEEHGNKGKVSLRQSDSCPHWKSLPA</sequence>
<feature type="region of interest" description="Disordered" evidence="1">
    <location>
        <begin position="77"/>
        <end position="99"/>
    </location>
</feature>
<protein>
    <submittedName>
        <fullName evidence="2">Uncharacterized protein</fullName>
    </submittedName>
</protein>
<reference evidence="3" key="1">
    <citation type="submission" date="2018-06" db="EMBL/GenBank/DDBJ databases">
        <authorList>
            <person name="Martinez Ocampo F."/>
            <person name="Quiroz Castaneda R.E."/>
            <person name="Rojas Lopez X."/>
        </authorList>
    </citation>
    <scope>NUCLEOTIDE SEQUENCE [LARGE SCALE GENOMIC DNA]</scope>
    <source>
        <strain evidence="3">INIFAP02</strain>
    </source>
</reference>
<name>A0A328PP33_9MOLU</name>
<accession>A0A328PP33</accession>
<feature type="region of interest" description="Disordered" evidence="1">
    <location>
        <begin position="25"/>
        <end position="51"/>
    </location>
</feature>